<keyword evidence="2" id="KW-1185">Reference proteome</keyword>
<dbReference type="EMBL" id="JAXAFO010000001">
    <property type="protein sequence ID" value="MDX6847855.1"/>
    <property type="molecule type" value="Genomic_DNA"/>
</dbReference>
<evidence type="ECO:0000313" key="1">
    <source>
        <dbReference type="EMBL" id="MDX6847855.1"/>
    </source>
</evidence>
<comment type="caution">
    <text evidence="1">The sequence shown here is derived from an EMBL/GenBank/DDBJ whole genome shotgun (WGS) entry which is preliminary data.</text>
</comment>
<dbReference type="RefSeq" id="WP_302724455.1">
    <property type="nucleotide sequence ID" value="NZ_JAULRU010000797.1"/>
</dbReference>
<name>A0ABU4RSK0_9GAMM</name>
<gene>
    <name evidence="1" type="ORF">SCD92_00700</name>
</gene>
<reference evidence="1 2" key="1">
    <citation type="submission" date="2023-11" db="EMBL/GenBank/DDBJ databases">
        <title>Gilvimarinus fulvus sp. nov., isolated from the surface of Kelp.</title>
        <authorList>
            <person name="Sun Y.Y."/>
            <person name="Gong Y."/>
            <person name="Du Z.J."/>
        </authorList>
    </citation>
    <scope>NUCLEOTIDE SEQUENCE [LARGE SCALE GENOMIC DNA]</scope>
    <source>
        <strain evidence="1 2">SDUM040013</strain>
    </source>
</reference>
<sequence>MVTQKFARSGSNYFVTGVIYNDSNGNNFYDVGEGLNGVTVDVDGTNTSTLNTGAYSIARGNGTYTVTVSGASIPGGSVSDTVTINSANRKFDVIVNGAAATVNTW</sequence>
<protein>
    <submittedName>
        <fullName evidence="1">Uncharacterized protein</fullName>
    </submittedName>
</protein>
<accession>A0ABU4RSK0</accession>
<dbReference type="Proteomes" id="UP001273505">
    <property type="component" value="Unassembled WGS sequence"/>
</dbReference>
<proteinExistence type="predicted"/>
<organism evidence="1 2">
    <name type="scientific">Gilvimarinus gilvus</name>
    <dbReference type="NCBI Taxonomy" id="3058038"/>
    <lineage>
        <taxon>Bacteria</taxon>
        <taxon>Pseudomonadati</taxon>
        <taxon>Pseudomonadota</taxon>
        <taxon>Gammaproteobacteria</taxon>
        <taxon>Cellvibrionales</taxon>
        <taxon>Cellvibrionaceae</taxon>
        <taxon>Gilvimarinus</taxon>
    </lineage>
</organism>
<evidence type="ECO:0000313" key="2">
    <source>
        <dbReference type="Proteomes" id="UP001273505"/>
    </source>
</evidence>